<dbReference type="RefSeq" id="WP_134374528.1">
    <property type="nucleotide sequence ID" value="NZ_SOGO01000034.1"/>
</dbReference>
<dbReference type="Proteomes" id="UP000297851">
    <property type="component" value="Unassembled WGS sequence"/>
</dbReference>
<evidence type="ECO:0000256" key="1">
    <source>
        <dbReference type="SAM" id="Coils"/>
    </source>
</evidence>
<protein>
    <submittedName>
        <fullName evidence="3">Septum formation initiator family protein</fullName>
    </submittedName>
</protein>
<reference evidence="3 4" key="1">
    <citation type="submission" date="2019-03" db="EMBL/GenBank/DDBJ databases">
        <title>Genomics of glacier-inhabiting Cryobacterium strains.</title>
        <authorList>
            <person name="Liu Q."/>
            <person name="Xin Y.-H."/>
        </authorList>
    </citation>
    <scope>NUCLEOTIDE SEQUENCE [LARGE SCALE GENOMIC DNA]</scope>
    <source>
        <strain evidence="3 4">TMT2-16</strain>
    </source>
</reference>
<accession>A0ABY2J789</accession>
<keyword evidence="4" id="KW-1185">Reference proteome</keyword>
<keyword evidence="2" id="KW-0812">Transmembrane</keyword>
<sequence length="158" mass="17143">MARKRAEEQPVALPPTETAAARWLRGLRLSGFSLVMMGLLIMAVIVLAPGIRTYADQRQQIESLTAAVEAQQGAVEELKSERERWNDRTYVTTQARDRLSYVLPGDVSFLVINDLALPVAGDTAAPVATPTIQTTNVDWLSSMFASVMTAGLAPEAAK</sequence>
<organism evidence="3 4">
    <name type="scientific">Cryobacterium sandaracinum</name>
    <dbReference type="NCBI Taxonomy" id="1259247"/>
    <lineage>
        <taxon>Bacteria</taxon>
        <taxon>Bacillati</taxon>
        <taxon>Actinomycetota</taxon>
        <taxon>Actinomycetes</taxon>
        <taxon>Micrococcales</taxon>
        <taxon>Microbacteriaceae</taxon>
        <taxon>Cryobacterium</taxon>
    </lineage>
</organism>
<proteinExistence type="predicted"/>
<keyword evidence="2" id="KW-0472">Membrane</keyword>
<comment type="caution">
    <text evidence="3">The sequence shown here is derived from an EMBL/GenBank/DDBJ whole genome shotgun (WGS) entry which is preliminary data.</text>
</comment>
<keyword evidence="1" id="KW-0175">Coiled coil</keyword>
<dbReference type="Pfam" id="PF04977">
    <property type="entry name" value="DivIC"/>
    <property type="match status" value="1"/>
</dbReference>
<name>A0ABY2J789_9MICO</name>
<dbReference type="EMBL" id="SOGO01000034">
    <property type="protein sequence ID" value="TFD00809.1"/>
    <property type="molecule type" value="Genomic_DNA"/>
</dbReference>
<gene>
    <name evidence="3" type="ORF">E3T25_12310</name>
</gene>
<evidence type="ECO:0000256" key="2">
    <source>
        <dbReference type="SAM" id="Phobius"/>
    </source>
</evidence>
<feature type="coiled-coil region" evidence="1">
    <location>
        <begin position="61"/>
        <end position="88"/>
    </location>
</feature>
<keyword evidence="2" id="KW-1133">Transmembrane helix</keyword>
<dbReference type="InterPro" id="IPR007060">
    <property type="entry name" value="FtsL/DivIC"/>
</dbReference>
<evidence type="ECO:0000313" key="3">
    <source>
        <dbReference type="EMBL" id="TFD00809.1"/>
    </source>
</evidence>
<feature type="transmembrane region" description="Helical" evidence="2">
    <location>
        <begin position="32"/>
        <end position="51"/>
    </location>
</feature>
<evidence type="ECO:0000313" key="4">
    <source>
        <dbReference type="Proteomes" id="UP000297851"/>
    </source>
</evidence>